<evidence type="ECO:0000313" key="7">
    <source>
        <dbReference type="EMBL" id="KAF2905410.1"/>
    </source>
</evidence>
<keyword evidence="5" id="KW-0326">Glycosidase</keyword>
<dbReference type="Pfam" id="PF04227">
    <property type="entry name" value="Indigoidine_A"/>
    <property type="match status" value="1"/>
</dbReference>
<dbReference type="EMBL" id="VTPC01000543">
    <property type="protein sequence ID" value="KAF2905410.1"/>
    <property type="molecule type" value="Genomic_DNA"/>
</dbReference>
<proteinExistence type="inferred from homology"/>
<keyword evidence="8" id="KW-1185">Reference proteome</keyword>
<reference evidence="7" key="1">
    <citation type="submission" date="2019-08" db="EMBL/GenBank/DDBJ databases">
        <title>The genome of the North American firefly Photinus pyralis.</title>
        <authorList>
            <consortium name="Photinus pyralis genome working group"/>
            <person name="Fallon T.R."/>
            <person name="Sander Lower S.E."/>
            <person name="Weng J.-K."/>
        </authorList>
    </citation>
    <scope>NUCLEOTIDE SEQUENCE</scope>
    <source>
        <strain evidence="7">TRF0915ILg1</strain>
        <tissue evidence="7">Whole body</tissue>
    </source>
</reference>
<evidence type="ECO:0000256" key="1">
    <source>
        <dbReference type="ARBA" id="ARBA00022723"/>
    </source>
</evidence>
<comment type="caution">
    <text evidence="7">The sequence shown here is derived from an EMBL/GenBank/DDBJ whole genome shotgun (WGS) entry which is preliminary data.</text>
</comment>
<organism evidence="7 8">
    <name type="scientific">Ignelater luminosus</name>
    <name type="common">Cucubano</name>
    <name type="synonym">Pyrophorus luminosus</name>
    <dbReference type="NCBI Taxonomy" id="2038154"/>
    <lineage>
        <taxon>Eukaryota</taxon>
        <taxon>Metazoa</taxon>
        <taxon>Ecdysozoa</taxon>
        <taxon>Arthropoda</taxon>
        <taxon>Hexapoda</taxon>
        <taxon>Insecta</taxon>
        <taxon>Pterygota</taxon>
        <taxon>Neoptera</taxon>
        <taxon>Endopterygota</taxon>
        <taxon>Coleoptera</taxon>
        <taxon>Polyphaga</taxon>
        <taxon>Elateriformia</taxon>
        <taxon>Elateroidea</taxon>
        <taxon>Elateridae</taxon>
        <taxon>Agrypninae</taxon>
        <taxon>Pyrophorini</taxon>
        <taxon>Ignelater</taxon>
    </lineage>
</organism>
<keyword evidence="1" id="KW-0479">Metal-binding</keyword>
<keyword evidence="3" id="KW-0464">Manganese</keyword>
<dbReference type="AlphaFoldDB" id="A0A8K0DS12"/>
<name>A0A8K0DS12_IGNLU</name>
<dbReference type="GO" id="GO:0005737">
    <property type="term" value="C:cytoplasm"/>
    <property type="evidence" value="ECO:0007669"/>
    <property type="project" value="TreeGrafter"/>
</dbReference>
<dbReference type="InterPro" id="IPR007342">
    <property type="entry name" value="PsuG"/>
</dbReference>
<dbReference type="InterPro" id="IPR022830">
    <property type="entry name" value="Indigdn_synthA-like"/>
</dbReference>
<evidence type="ECO:0000256" key="3">
    <source>
        <dbReference type="ARBA" id="ARBA00023211"/>
    </source>
</evidence>
<dbReference type="GO" id="GO:0046872">
    <property type="term" value="F:metal ion binding"/>
    <property type="evidence" value="ECO:0007669"/>
    <property type="project" value="UniProtKB-KW"/>
</dbReference>
<dbReference type="Gene3D" id="3.40.1790.10">
    <property type="entry name" value="Indigoidine synthase domain"/>
    <property type="match status" value="1"/>
</dbReference>
<evidence type="ECO:0000256" key="2">
    <source>
        <dbReference type="ARBA" id="ARBA00022801"/>
    </source>
</evidence>
<dbReference type="PANTHER" id="PTHR42909">
    <property type="entry name" value="ZGC:136858"/>
    <property type="match status" value="1"/>
</dbReference>
<dbReference type="GO" id="GO:0016798">
    <property type="term" value="F:hydrolase activity, acting on glycosyl bonds"/>
    <property type="evidence" value="ECO:0007669"/>
    <property type="project" value="UniProtKB-KW"/>
</dbReference>
<protein>
    <recommendedName>
        <fullName evidence="9">Pseudouridine-5'-phosphate glycosidase</fullName>
    </recommendedName>
</protein>
<dbReference type="HAMAP" id="MF_01876">
    <property type="entry name" value="PsiMP_glycosidase"/>
    <property type="match status" value="1"/>
</dbReference>
<evidence type="ECO:0000256" key="5">
    <source>
        <dbReference type="ARBA" id="ARBA00023295"/>
    </source>
</evidence>
<evidence type="ECO:0000256" key="4">
    <source>
        <dbReference type="ARBA" id="ARBA00023239"/>
    </source>
</evidence>
<gene>
    <name evidence="7" type="ORF">ILUMI_00762</name>
</gene>
<dbReference type="OrthoDB" id="198885at2759"/>
<dbReference type="PANTHER" id="PTHR42909:SF1">
    <property type="entry name" value="CARBOHYDRATE KINASE PFKB DOMAIN-CONTAINING PROTEIN"/>
    <property type="match status" value="1"/>
</dbReference>
<accession>A0A8K0DS12</accession>
<evidence type="ECO:0008006" key="9">
    <source>
        <dbReference type="Google" id="ProtNLM"/>
    </source>
</evidence>
<evidence type="ECO:0000256" key="6">
    <source>
        <dbReference type="SAM" id="MobiDB-lite"/>
    </source>
</evidence>
<dbReference type="GO" id="GO:0004730">
    <property type="term" value="F:pseudouridylate synthase activity"/>
    <property type="evidence" value="ECO:0007669"/>
    <property type="project" value="InterPro"/>
</dbReference>
<dbReference type="SUPFAM" id="SSF110581">
    <property type="entry name" value="Indigoidine synthase A-like"/>
    <property type="match status" value="1"/>
</dbReference>
<keyword evidence="2" id="KW-0378">Hydrolase</keyword>
<evidence type="ECO:0000313" key="8">
    <source>
        <dbReference type="Proteomes" id="UP000801492"/>
    </source>
</evidence>
<feature type="region of interest" description="Disordered" evidence="6">
    <location>
        <begin position="339"/>
        <end position="359"/>
    </location>
</feature>
<keyword evidence="4" id="KW-0456">Lyase</keyword>
<sequence>MWRTWCNIKILHAKNVWNTASRKISTKYIEINEEVKNALKQHNPVVALESTIITHGMPYPNNLQCAMEVETIVREMGAIPATIAILGGKVKVGLTDDEKYQLVKDMREVETIKTSRRDFGYVISHKLNGGTTVAGTLIVANKLGIPVFATGGIGGVHREGEHTFDISADLTELGKSSVAVISSGVKSILDIPKTLEYLETQGVFVATFGENKAFPAFYCRNSGYEVPYNVQSAKEAADIIRCHLELGLHSGLLFAVPVPEEFAMKEDEMNAVIEKAMKSAKKAGISGKEITPYLLANISHLTKGSSLKTNMALIKNNARVAADIAVHLAQLQQRDYSGGNVRSKRKLEETKLTEQQPIT</sequence>
<dbReference type="Proteomes" id="UP000801492">
    <property type="component" value="Unassembled WGS sequence"/>
</dbReference>